<organism evidence="1 2">
    <name type="scientific">Roseitalea porphyridii</name>
    <dbReference type="NCBI Taxonomy" id="1852022"/>
    <lineage>
        <taxon>Bacteria</taxon>
        <taxon>Pseudomonadati</taxon>
        <taxon>Pseudomonadota</taxon>
        <taxon>Alphaproteobacteria</taxon>
        <taxon>Hyphomicrobiales</taxon>
        <taxon>Ahrensiaceae</taxon>
        <taxon>Roseitalea</taxon>
    </lineage>
</organism>
<dbReference type="KEGG" id="rpod:E0E05_02335"/>
<dbReference type="RefSeq" id="WP_131615240.1">
    <property type="nucleotide sequence ID" value="NZ_CP036532.1"/>
</dbReference>
<sequence length="126" mass="13662">MTRRSLLLLSGALMAVPVAAYGGGLLACRAVPRNTPAFFAGADQQTLRIFGRAVVREAPEYRCARRIADELGSKALLAQAHRTDCETTRRRLVAEQCSRDFADGDHMIVDGIVVSRTEALLCAMLA</sequence>
<dbReference type="EMBL" id="CP036532">
    <property type="protein sequence ID" value="QBK29531.1"/>
    <property type="molecule type" value="Genomic_DNA"/>
</dbReference>
<proteinExistence type="predicted"/>
<dbReference type="OrthoDB" id="7361935at2"/>
<protein>
    <submittedName>
        <fullName evidence="1">Uncharacterized protein</fullName>
    </submittedName>
</protein>
<dbReference type="PROSITE" id="PS51257">
    <property type="entry name" value="PROKAR_LIPOPROTEIN"/>
    <property type="match status" value="1"/>
</dbReference>
<name>A0A4P6UWQ4_9HYPH</name>
<evidence type="ECO:0000313" key="1">
    <source>
        <dbReference type="EMBL" id="QBK29531.1"/>
    </source>
</evidence>
<accession>A0A4P6UWQ4</accession>
<keyword evidence="2" id="KW-1185">Reference proteome</keyword>
<reference evidence="1 2" key="1">
    <citation type="journal article" date="2017" name="Int. J. Syst. Evol. Microbiol.">
        <title>Roseitalea porphyridii gen. nov., sp. nov., isolated from a red alga, and reclassification of Hoeflea suaedae Chung et al. 2013 as Pseudohoeflea suaedae gen. nov., comb. nov.</title>
        <authorList>
            <person name="Hyeon J.W."/>
            <person name="Jeong S.E."/>
            <person name="Baek K."/>
            <person name="Jeon C.O."/>
        </authorList>
    </citation>
    <scope>NUCLEOTIDE SEQUENCE [LARGE SCALE GENOMIC DNA]</scope>
    <source>
        <strain evidence="1 2">MA7-20</strain>
    </source>
</reference>
<dbReference type="GeneID" id="90766121"/>
<dbReference type="AlphaFoldDB" id="A0A4P6UWQ4"/>
<gene>
    <name evidence="1" type="ORF">E0E05_02335</name>
</gene>
<dbReference type="Proteomes" id="UP000293719">
    <property type="component" value="Chromosome"/>
</dbReference>
<evidence type="ECO:0000313" key="2">
    <source>
        <dbReference type="Proteomes" id="UP000293719"/>
    </source>
</evidence>